<dbReference type="OrthoDB" id="2636792at2759"/>
<evidence type="ECO:0000313" key="3">
    <source>
        <dbReference type="Proteomes" id="UP000807769"/>
    </source>
</evidence>
<accession>A0A9P7EHJ1</accession>
<keyword evidence="3" id="KW-1185">Reference proteome</keyword>
<proteinExistence type="predicted"/>
<dbReference type="GeneID" id="64635920"/>
<protein>
    <recommendedName>
        <fullName evidence="1">CxC2-like cysteine cluster KDZ transposase-associated domain-containing protein</fullName>
    </recommendedName>
</protein>
<dbReference type="InterPro" id="IPR040521">
    <property type="entry name" value="KDZ"/>
</dbReference>
<dbReference type="Pfam" id="PF18803">
    <property type="entry name" value="CxC2"/>
    <property type="match status" value="1"/>
</dbReference>
<dbReference type="InterPro" id="IPR041457">
    <property type="entry name" value="CxC2_KDZ-assoc"/>
</dbReference>
<dbReference type="RefSeq" id="XP_041195980.1">
    <property type="nucleotide sequence ID" value="XM_041341904.1"/>
</dbReference>
<comment type="caution">
    <text evidence="2">The sequence shown here is derived from an EMBL/GenBank/DDBJ whole genome shotgun (WGS) entry which is preliminary data.</text>
</comment>
<evidence type="ECO:0000259" key="1">
    <source>
        <dbReference type="Pfam" id="PF18803"/>
    </source>
</evidence>
<evidence type="ECO:0000313" key="2">
    <source>
        <dbReference type="EMBL" id="KAG1820913.1"/>
    </source>
</evidence>
<dbReference type="Pfam" id="PF18758">
    <property type="entry name" value="KDZ"/>
    <property type="match status" value="1"/>
</dbReference>
<dbReference type="EMBL" id="JABBWG010000007">
    <property type="protein sequence ID" value="KAG1820913.1"/>
    <property type="molecule type" value="Genomic_DNA"/>
</dbReference>
<feature type="domain" description="CxC2-like cysteine cluster KDZ transposase-associated" evidence="1">
    <location>
        <begin position="87"/>
        <end position="130"/>
    </location>
</feature>
<organism evidence="2 3">
    <name type="scientific">Suillus subaureus</name>
    <dbReference type="NCBI Taxonomy" id="48587"/>
    <lineage>
        <taxon>Eukaryota</taxon>
        <taxon>Fungi</taxon>
        <taxon>Dikarya</taxon>
        <taxon>Basidiomycota</taxon>
        <taxon>Agaricomycotina</taxon>
        <taxon>Agaricomycetes</taxon>
        <taxon>Agaricomycetidae</taxon>
        <taxon>Boletales</taxon>
        <taxon>Suillineae</taxon>
        <taxon>Suillaceae</taxon>
        <taxon>Suillus</taxon>
    </lineage>
</organism>
<gene>
    <name evidence="2" type="ORF">BJ212DRAFT_1550103</name>
</gene>
<dbReference type="Proteomes" id="UP000807769">
    <property type="component" value="Unassembled WGS sequence"/>
</dbReference>
<dbReference type="AlphaFoldDB" id="A0A9P7EHJ1"/>
<reference evidence="2" key="1">
    <citation type="journal article" date="2020" name="New Phytol.">
        <title>Comparative genomics reveals dynamic genome evolution in host specialist ectomycorrhizal fungi.</title>
        <authorList>
            <person name="Lofgren L.A."/>
            <person name="Nguyen N.H."/>
            <person name="Vilgalys R."/>
            <person name="Ruytinx J."/>
            <person name="Liao H.L."/>
            <person name="Branco S."/>
            <person name="Kuo A."/>
            <person name="LaButti K."/>
            <person name="Lipzen A."/>
            <person name="Andreopoulos W."/>
            <person name="Pangilinan J."/>
            <person name="Riley R."/>
            <person name="Hundley H."/>
            <person name="Na H."/>
            <person name="Barry K."/>
            <person name="Grigoriev I.V."/>
            <person name="Stajich J.E."/>
            <person name="Kennedy P.G."/>
        </authorList>
    </citation>
    <scope>NUCLEOTIDE SEQUENCE</scope>
    <source>
        <strain evidence="2">MN1</strain>
    </source>
</reference>
<sequence>MLHLEGNCHCGSVNLSFQCRECFGMEMHCKDCIPEYHCHLPLHIMEMWNGSFFEWVSLKTLGLHIQLSRNLHDCYVNGIHEVTLDFSTTTNPCTTATFGVLEHYHLLSFESKVSAYEFYHSLAWHSNNTGLIPIRDCYALFMHMIHKWRHLQQLWHAGRGHDPNGINATQEGELTVLCLACPQPGRNLLEGWENHYTLFIAVDANFWLKRKAISSDQVDPGLNVGWAYFVKEQQYKSHLNDHVLQQQEHSSYVSHNAINIADMKSSCGLAAAGHPNSVGDLQKGERYINMEYLILSTLACSPVPVLNVSYDIACQWSKNFWARMETMLTHLHLPCENLNIHYFVPKFHIGAHIEECQITFSWNFGKFVGQTDGEAPEQGWVNINQVASSTKEMGPGTWHNTLDDYFSDWNWKKITALGM</sequence>
<name>A0A9P7EHJ1_9AGAM</name>